<comment type="caution">
    <text evidence="1">The sequence shown here is derived from an EMBL/GenBank/DDBJ whole genome shotgun (WGS) entry which is preliminary data.</text>
</comment>
<sequence length="95" mass="10308">MALTTDFFSSFLGTYHSSPPVHCSSLRLFATTFLSQPPPLLPPSSALTISWEVAEGIGDPMKRVQMSRENGSKTLLFLPVKKDKIREGGGLVVVS</sequence>
<dbReference type="Proteomes" id="UP001055879">
    <property type="component" value="Linkage Group LG12"/>
</dbReference>
<organism evidence="1 2">
    <name type="scientific">Arctium lappa</name>
    <name type="common">Greater burdock</name>
    <name type="synonym">Lappa major</name>
    <dbReference type="NCBI Taxonomy" id="4217"/>
    <lineage>
        <taxon>Eukaryota</taxon>
        <taxon>Viridiplantae</taxon>
        <taxon>Streptophyta</taxon>
        <taxon>Embryophyta</taxon>
        <taxon>Tracheophyta</taxon>
        <taxon>Spermatophyta</taxon>
        <taxon>Magnoliopsida</taxon>
        <taxon>eudicotyledons</taxon>
        <taxon>Gunneridae</taxon>
        <taxon>Pentapetalae</taxon>
        <taxon>asterids</taxon>
        <taxon>campanulids</taxon>
        <taxon>Asterales</taxon>
        <taxon>Asteraceae</taxon>
        <taxon>Carduoideae</taxon>
        <taxon>Cardueae</taxon>
        <taxon>Arctiinae</taxon>
        <taxon>Arctium</taxon>
    </lineage>
</organism>
<proteinExistence type="predicted"/>
<reference evidence="1 2" key="2">
    <citation type="journal article" date="2022" name="Mol. Ecol. Resour.">
        <title>The genomes of chicory, endive, great burdock and yacon provide insights into Asteraceae paleo-polyploidization history and plant inulin production.</title>
        <authorList>
            <person name="Fan W."/>
            <person name="Wang S."/>
            <person name="Wang H."/>
            <person name="Wang A."/>
            <person name="Jiang F."/>
            <person name="Liu H."/>
            <person name="Zhao H."/>
            <person name="Xu D."/>
            <person name="Zhang Y."/>
        </authorList>
    </citation>
    <scope>NUCLEOTIDE SEQUENCE [LARGE SCALE GENOMIC DNA]</scope>
    <source>
        <strain evidence="2">cv. Niubang</strain>
    </source>
</reference>
<evidence type="ECO:0000313" key="1">
    <source>
        <dbReference type="EMBL" id="KAI3685123.1"/>
    </source>
</evidence>
<accession>A0ACB8YI82</accession>
<gene>
    <name evidence="1" type="ORF">L6452_34357</name>
</gene>
<protein>
    <submittedName>
        <fullName evidence="1">Uncharacterized protein</fullName>
    </submittedName>
</protein>
<evidence type="ECO:0000313" key="2">
    <source>
        <dbReference type="Proteomes" id="UP001055879"/>
    </source>
</evidence>
<reference evidence="2" key="1">
    <citation type="journal article" date="2022" name="Mol. Ecol. Resour.">
        <title>The genomes of chicory, endive, great burdock and yacon provide insights into Asteraceae palaeo-polyploidization history and plant inulin production.</title>
        <authorList>
            <person name="Fan W."/>
            <person name="Wang S."/>
            <person name="Wang H."/>
            <person name="Wang A."/>
            <person name="Jiang F."/>
            <person name="Liu H."/>
            <person name="Zhao H."/>
            <person name="Xu D."/>
            <person name="Zhang Y."/>
        </authorList>
    </citation>
    <scope>NUCLEOTIDE SEQUENCE [LARGE SCALE GENOMIC DNA]</scope>
    <source>
        <strain evidence="2">cv. Niubang</strain>
    </source>
</reference>
<name>A0ACB8YI82_ARCLA</name>
<dbReference type="EMBL" id="CM042058">
    <property type="protein sequence ID" value="KAI3685123.1"/>
    <property type="molecule type" value="Genomic_DNA"/>
</dbReference>
<keyword evidence="2" id="KW-1185">Reference proteome</keyword>